<dbReference type="SMART" id="SM00962">
    <property type="entry name" value="SRP54"/>
    <property type="match status" value="1"/>
</dbReference>
<dbReference type="InterPro" id="IPR013822">
    <property type="entry name" value="Signal_recog_particl_SRP54_hlx"/>
</dbReference>
<proteinExistence type="inferred from homology"/>
<dbReference type="eggNOG" id="KOG0780">
    <property type="taxonomic scope" value="Eukaryota"/>
</dbReference>
<protein>
    <submittedName>
        <fullName evidence="8">Fused signal recognition particle receptor</fullName>
    </submittedName>
</protein>
<keyword evidence="9" id="KW-1185">Reference proteome</keyword>
<evidence type="ECO:0000256" key="4">
    <source>
        <dbReference type="ARBA" id="ARBA00023134"/>
    </source>
</evidence>
<dbReference type="Pfam" id="PF02881">
    <property type="entry name" value="SRP54_N"/>
    <property type="match status" value="1"/>
</dbReference>
<dbReference type="KEGG" id="gsl:Gasu_36240"/>
<dbReference type="OrthoDB" id="1727884at2759"/>
<evidence type="ECO:0000259" key="7">
    <source>
        <dbReference type="PROSITE" id="PS00300"/>
    </source>
</evidence>
<dbReference type="PANTHER" id="PTHR43134">
    <property type="entry name" value="SIGNAL RECOGNITION PARTICLE RECEPTOR SUBUNIT ALPHA"/>
    <property type="match status" value="1"/>
</dbReference>
<dbReference type="Gramene" id="EME28885">
    <property type="protein sequence ID" value="EME28885"/>
    <property type="gene ID" value="Gasu_36240"/>
</dbReference>
<dbReference type="Pfam" id="PF00448">
    <property type="entry name" value="SRP54"/>
    <property type="match status" value="1"/>
</dbReference>
<evidence type="ECO:0000313" key="9">
    <source>
        <dbReference type="Proteomes" id="UP000030680"/>
    </source>
</evidence>
<dbReference type="SMART" id="SM00963">
    <property type="entry name" value="SRP54_N"/>
    <property type="match status" value="1"/>
</dbReference>
<dbReference type="GO" id="GO:0005737">
    <property type="term" value="C:cytoplasm"/>
    <property type="evidence" value="ECO:0007669"/>
    <property type="project" value="UniProtKB-ARBA"/>
</dbReference>
<dbReference type="SMART" id="SM00382">
    <property type="entry name" value="AAA"/>
    <property type="match status" value="1"/>
</dbReference>
<evidence type="ECO:0000256" key="1">
    <source>
        <dbReference type="ARBA" id="ARBA00004170"/>
    </source>
</evidence>
<dbReference type="RefSeq" id="XP_005705405.1">
    <property type="nucleotide sequence ID" value="XM_005705348.1"/>
</dbReference>
<dbReference type="NCBIfam" id="TIGR00064">
    <property type="entry name" value="ftsY"/>
    <property type="match status" value="1"/>
</dbReference>
<comment type="subcellular location">
    <subcellularLocation>
        <location evidence="1">Membrane</location>
        <topology evidence="1">Peripheral membrane protein</topology>
    </subcellularLocation>
</comment>
<dbReference type="Proteomes" id="UP000030680">
    <property type="component" value="Unassembled WGS sequence"/>
</dbReference>
<dbReference type="InterPro" id="IPR004390">
    <property type="entry name" value="SR_rcpt_FtsY"/>
</dbReference>
<keyword evidence="3" id="KW-0547">Nucleotide-binding</keyword>
<dbReference type="GO" id="GO:0006614">
    <property type="term" value="P:SRP-dependent cotranslational protein targeting to membrane"/>
    <property type="evidence" value="ECO:0007669"/>
    <property type="project" value="InterPro"/>
</dbReference>
<dbReference type="Gene3D" id="3.40.50.300">
    <property type="entry name" value="P-loop containing nucleotide triphosphate hydrolases"/>
    <property type="match status" value="1"/>
</dbReference>
<dbReference type="OMA" id="GISDQFQ"/>
<dbReference type="InterPro" id="IPR027417">
    <property type="entry name" value="P-loop_NTPase"/>
</dbReference>
<reference evidence="9" key="1">
    <citation type="journal article" date="2013" name="Science">
        <title>Gene transfer from bacteria and archaea facilitated evolution of an extremophilic eukaryote.</title>
        <authorList>
            <person name="Schonknecht G."/>
            <person name="Chen W.H."/>
            <person name="Ternes C.M."/>
            <person name="Barbier G.G."/>
            <person name="Shrestha R.P."/>
            <person name="Stanke M."/>
            <person name="Brautigam A."/>
            <person name="Baker B.J."/>
            <person name="Banfield J.F."/>
            <person name="Garavito R.M."/>
            <person name="Carr K."/>
            <person name="Wilkerson C."/>
            <person name="Rensing S.A."/>
            <person name="Gagneul D."/>
            <person name="Dickenson N.E."/>
            <person name="Oesterhelt C."/>
            <person name="Lercher M.J."/>
            <person name="Weber A.P."/>
        </authorList>
    </citation>
    <scope>NUCLEOTIDE SEQUENCE [LARGE SCALE GENOMIC DNA]</scope>
    <source>
        <strain evidence="9">074W</strain>
    </source>
</reference>
<feature type="domain" description="SRP54-type proteins GTP-binding" evidence="7">
    <location>
        <begin position="354"/>
        <end position="367"/>
    </location>
</feature>
<keyword evidence="4" id="KW-0342">GTP-binding</keyword>
<dbReference type="GO" id="GO:0005047">
    <property type="term" value="F:signal recognition particle binding"/>
    <property type="evidence" value="ECO:0007669"/>
    <property type="project" value="TreeGrafter"/>
</dbReference>
<accession>M2WXV9</accession>
<evidence type="ECO:0000256" key="3">
    <source>
        <dbReference type="ARBA" id="ARBA00022741"/>
    </source>
</evidence>
<dbReference type="AlphaFoldDB" id="M2WXV9"/>
<evidence type="ECO:0000256" key="6">
    <source>
        <dbReference type="ARBA" id="ARBA00023170"/>
    </source>
</evidence>
<evidence type="ECO:0000256" key="2">
    <source>
        <dbReference type="ARBA" id="ARBA00008531"/>
    </source>
</evidence>
<name>M2WXV9_GALSU</name>
<dbReference type="PROSITE" id="PS00300">
    <property type="entry name" value="SRP54"/>
    <property type="match status" value="1"/>
</dbReference>
<dbReference type="SUPFAM" id="SSF52540">
    <property type="entry name" value="P-loop containing nucleoside triphosphate hydrolases"/>
    <property type="match status" value="1"/>
</dbReference>
<dbReference type="InterPro" id="IPR000897">
    <property type="entry name" value="SRP54_GTPase_dom"/>
</dbReference>
<dbReference type="EMBL" id="KB454514">
    <property type="protein sequence ID" value="EME28885.1"/>
    <property type="molecule type" value="Genomic_DNA"/>
</dbReference>
<dbReference type="SUPFAM" id="SSF47364">
    <property type="entry name" value="Domain of the SRP/SRP receptor G-proteins"/>
    <property type="match status" value="1"/>
</dbReference>
<dbReference type="PANTHER" id="PTHR43134:SF7">
    <property type="entry name" value="CELL DIVISION PROTEIN FTSY HOMOLOG, CHLOROPLASTIC"/>
    <property type="match status" value="1"/>
</dbReference>
<dbReference type="GO" id="GO:0003924">
    <property type="term" value="F:GTPase activity"/>
    <property type="evidence" value="ECO:0007669"/>
    <property type="project" value="TreeGrafter"/>
</dbReference>
<organism evidence="8 9">
    <name type="scientific">Galdieria sulphuraria</name>
    <name type="common">Red alga</name>
    <dbReference type="NCBI Taxonomy" id="130081"/>
    <lineage>
        <taxon>Eukaryota</taxon>
        <taxon>Rhodophyta</taxon>
        <taxon>Bangiophyceae</taxon>
        <taxon>Galdieriales</taxon>
        <taxon>Galdieriaceae</taxon>
        <taxon>Galdieria</taxon>
    </lineage>
</organism>
<keyword evidence="5" id="KW-0472">Membrane</keyword>
<dbReference type="STRING" id="130081.M2WXV9"/>
<sequence>MKISTCILFVSVYPLSFRCLKCQKQQKRVTSSVPISYTFAVFDFFRKKEQVAEKNGKSTDKDNDLLKYIAEKSSSDWNQVVKLGKGLEKTRENWSKQFQRLFTSEEVEQFPWKELEETLYSADLGTKTTKSILQELRRVVQERKYKQVEDLKAALKEILYQFIASGTVDCSLKMAKEPPTVLLFVGSNGMGKTTSIGKLGYQYSLQDKKTLLVACDTYRPAAVDQLETWANRGQVDIFIPKPKQYKPTAVLFDALEKSLNEQYDVVLIDTSGRMHNNEQLMKELSSMCRIVEKKLGRGPDEILLVLDGVLGRNASNQVKAWKNLMPITGLIVTKLDGTGRAGYLVSIINEEKLPVKLIGVGEGLEDLRSFDPQLYIQLLFD</sequence>
<dbReference type="Gene3D" id="1.20.120.140">
    <property type="entry name" value="Signal recognition particle SRP54, nucleotide-binding domain"/>
    <property type="match status" value="1"/>
</dbReference>
<keyword evidence="6 8" id="KW-0675">Receptor</keyword>
<dbReference type="InterPro" id="IPR042101">
    <property type="entry name" value="SRP54_N_sf"/>
</dbReference>
<comment type="similarity">
    <text evidence="2">Belongs to the GTP-binding SRP family.</text>
</comment>
<dbReference type="GO" id="GO:0016020">
    <property type="term" value="C:membrane"/>
    <property type="evidence" value="ECO:0007669"/>
    <property type="project" value="UniProtKB-SubCell"/>
</dbReference>
<dbReference type="GeneID" id="17087724"/>
<gene>
    <name evidence="8" type="ORF">Gasu_36240</name>
</gene>
<dbReference type="InterPro" id="IPR036225">
    <property type="entry name" value="SRP/SRP_N"/>
</dbReference>
<dbReference type="GO" id="GO:0005525">
    <property type="term" value="F:GTP binding"/>
    <property type="evidence" value="ECO:0007669"/>
    <property type="project" value="UniProtKB-KW"/>
</dbReference>
<evidence type="ECO:0000313" key="8">
    <source>
        <dbReference type="EMBL" id="EME28885.1"/>
    </source>
</evidence>
<evidence type="ECO:0000256" key="5">
    <source>
        <dbReference type="ARBA" id="ARBA00023136"/>
    </source>
</evidence>
<dbReference type="InterPro" id="IPR003593">
    <property type="entry name" value="AAA+_ATPase"/>
</dbReference>